<organism evidence="1 2">
    <name type="scientific">Duncaniella muris</name>
    <dbReference type="NCBI Taxonomy" id="2094150"/>
    <lineage>
        <taxon>Bacteria</taxon>
        <taxon>Pseudomonadati</taxon>
        <taxon>Bacteroidota</taxon>
        <taxon>Bacteroidia</taxon>
        <taxon>Bacteroidales</taxon>
        <taxon>Muribaculaceae</taxon>
        <taxon>Duncaniella</taxon>
    </lineage>
</organism>
<reference evidence="2" key="1">
    <citation type="submission" date="2018-02" db="EMBL/GenBank/DDBJ databases">
        <authorList>
            <person name="Clavel T."/>
            <person name="Strowig T."/>
        </authorList>
    </citation>
    <scope>NUCLEOTIDE SEQUENCE [LARGE SCALE GENOMIC DNA]</scope>
    <source>
        <strain evidence="2">DSM 103720</strain>
    </source>
</reference>
<evidence type="ECO:0000313" key="1">
    <source>
        <dbReference type="EMBL" id="PWB00013.1"/>
    </source>
</evidence>
<evidence type="ECO:0000313" key="2">
    <source>
        <dbReference type="Proteomes" id="UP000244905"/>
    </source>
</evidence>
<name>A0A2V1ILK6_9BACT</name>
<feature type="non-terminal residue" evidence="1">
    <location>
        <position position="1"/>
    </location>
</feature>
<accession>A0A2V1ILK6</accession>
<dbReference type="GeneID" id="82527483"/>
<protein>
    <submittedName>
        <fullName evidence="1">Uncharacterized protein</fullName>
    </submittedName>
</protein>
<sequence length="145" mass="16649">PIECINPRRDRWAVRWNHHRDEERGWLAVEMITDGRPTVDEIRDAVAEYFDAQTQDRIANTFFWNGRKVRLTDAAQRNFLFAVYSLDKTGEIDRAPFIGLLEADTDAAAADELGDMVAAMWTHIKECRAAGIEAKNAVDYSQYEL</sequence>
<dbReference type="EMBL" id="PUEC01000069">
    <property type="protein sequence ID" value="PWB00013.1"/>
    <property type="molecule type" value="Genomic_DNA"/>
</dbReference>
<comment type="caution">
    <text evidence="1">The sequence shown here is derived from an EMBL/GenBank/DDBJ whole genome shotgun (WGS) entry which is preliminary data.</text>
</comment>
<dbReference type="RefSeq" id="WP_161553622.1">
    <property type="nucleotide sequence ID" value="NZ_PUEC01000069.1"/>
</dbReference>
<gene>
    <name evidence="1" type="ORF">C5O23_14055</name>
</gene>
<proteinExistence type="predicted"/>
<dbReference type="Proteomes" id="UP000244905">
    <property type="component" value="Unassembled WGS sequence"/>
</dbReference>
<keyword evidence="2" id="KW-1185">Reference proteome</keyword>
<dbReference type="AlphaFoldDB" id="A0A2V1ILK6"/>